<feature type="domain" description="ABC transmembrane type-1" evidence="14">
    <location>
        <begin position="19"/>
        <end position="297"/>
    </location>
</feature>
<dbReference type="RefSeq" id="WP_142034662.1">
    <property type="nucleotide sequence ID" value="NZ_JBHTGS010000002.1"/>
</dbReference>
<comment type="subcellular location">
    <subcellularLocation>
        <location evidence="1">Cell inner membrane</location>
        <topology evidence="1">Multi-pass membrane protein</topology>
    </subcellularLocation>
</comment>
<dbReference type="GO" id="GO:0016887">
    <property type="term" value="F:ATP hydrolysis activity"/>
    <property type="evidence" value="ECO:0007669"/>
    <property type="project" value="InterPro"/>
</dbReference>
<evidence type="ECO:0000256" key="11">
    <source>
        <dbReference type="SAM" id="MobiDB-lite"/>
    </source>
</evidence>
<evidence type="ECO:0000256" key="7">
    <source>
        <dbReference type="ARBA" id="ARBA00022840"/>
    </source>
</evidence>
<dbReference type="Gene3D" id="3.40.50.300">
    <property type="entry name" value="P-loop containing nucleotide triphosphate hydrolases"/>
    <property type="match status" value="1"/>
</dbReference>
<keyword evidence="4" id="KW-0997">Cell inner membrane</keyword>
<dbReference type="GO" id="GO:0034040">
    <property type="term" value="F:ATPase-coupled lipid transmembrane transporter activity"/>
    <property type="evidence" value="ECO:0007669"/>
    <property type="project" value="TreeGrafter"/>
</dbReference>
<dbReference type="OrthoDB" id="9806127at2"/>
<feature type="transmembrane region" description="Helical" evidence="12">
    <location>
        <begin position="51"/>
        <end position="68"/>
    </location>
</feature>
<dbReference type="Gene3D" id="1.20.1560.10">
    <property type="entry name" value="ABC transporter type 1, transmembrane domain"/>
    <property type="match status" value="1"/>
</dbReference>
<dbReference type="InterPro" id="IPR039421">
    <property type="entry name" value="Type_1_exporter"/>
</dbReference>
<evidence type="ECO:0000256" key="10">
    <source>
        <dbReference type="ARBA" id="ARBA00023455"/>
    </source>
</evidence>
<feature type="transmembrane region" description="Helical" evidence="12">
    <location>
        <begin position="126"/>
        <end position="148"/>
    </location>
</feature>
<comment type="similarity">
    <text evidence="10">Belongs to the ABC transporter superfamily. Siderophore-Fe(3+) uptake transporter (SIUT) (TC 3.A.1.21) family.</text>
</comment>
<organism evidence="15 16">
    <name type="scientific">Stackebrandtia endophytica</name>
    <dbReference type="NCBI Taxonomy" id="1496996"/>
    <lineage>
        <taxon>Bacteria</taxon>
        <taxon>Bacillati</taxon>
        <taxon>Actinomycetota</taxon>
        <taxon>Actinomycetes</taxon>
        <taxon>Glycomycetales</taxon>
        <taxon>Glycomycetaceae</taxon>
        <taxon>Stackebrandtia</taxon>
    </lineage>
</organism>
<evidence type="ECO:0000256" key="2">
    <source>
        <dbReference type="ARBA" id="ARBA00022448"/>
    </source>
</evidence>
<dbReference type="InterPro" id="IPR017871">
    <property type="entry name" value="ABC_transporter-like_CS"/>
</dbReference>
<dbReference type="PROSITE" id="PS50893">
    <property type="entry name" value="ABC_TRANSPORTER_2"/>
    <property type="match status" value="1"/>
</dbReference>
<dbReference type="GO" id="GO:0005524">
    <property type="term" value="F:ATP binding"/>
    <property type="evidence" value="ECO:0007669"/>
    <property type="project" value="UniProtKB-KW"/>
</dbReference>
<name>A0A543ARC3_9ACTN</name>
<dbReference type="InterPro" id="IPR003593">
    <property type="entry name" value="AAA+_ATPase"/>
</dbReference>
<evidence type="ECO:0000259" key="14">
    <source>
        <dbReference type="PROSITE" id="PS50929"/>
    </source>
</evidence>
<dbReference type="Pfam" id="PF00005">
    <property type="entry name" value="ABC_tran"/>
    <property type="match status" value="1"/>
</dbReference>
<dbReference type="PROSITE" id="PS50929">
    <property type="entry name" value="ABC_TM1F"/>
    <property type="match status" value="1"/>
</dbReference>
<accession>A0A543ARC3</accession>
<dbReference type="InterPro" id="IPR003439">
    <property type="entry name" value="ABC_transporter-like_ATP-bd"/>
</dbReference>
<dbReference type="GO" id="GO:0140359">
    <property type="term" value="F:ABC-type transporter activity"/>
    <property type="evidence" value="ECO:0007669"/>
    <property type="project" value="InterPro"/>
</dbReference>
<evidence type="ECO:0000256" key="1">
    <source>
        <dbReference type="ARBA" id="ARBA00004429"/>
    </source>
</evidence>
<feature type="transmembrane region" description="Helical" evidence="12">
    <location>
        <begin position="231"/>
        <end position="253"/>
    </location>
</feature>
<keyword evidence="2" id="KW-0813">Transport</keyword>
<evidence type="ECO:0000256" key="4">
    <source>
        <dbReference type="ARBA" id="ARBA00022519"/>
    </source>
</evidence>
<evidence type="ECO:0000313" key="16">
    <source>
        <dbReference type="Proteomes" id="UP000317043"/>
    </source>
</evidence>
<keyword evidence="7 15" id="KW-0067">ATP-binding</keyword>
<dbReference type="InterPro" id="IPR011527">
    <property type="entry name" value="ABC1_TM_dom"/>
</dbReference>
<evidence type="ECO:0000256" key="12">
    <source>
        <dbReference type="SAM" id="Phobius"/>
    </source>
</evidence>
<dbReference type="PANTHER" id="PTHR24221">
    <property type="entry name" value="ATP-BINDING CASSETTE SUB-FAMILY B"/>
    <property type="match status" value="1"/>
</dbReference>
<comment type="caution">
    <text evidence="15">The sequence shown here is derived from an EMBL/GenBank/DDBJ whole genome shotgun (WGS) entry which is preliminary data.</text>
</comment>
<keyword evidence="3" id="KW-1003">Cell membrane</keyword>
<dbReference type="PROSITE" id="PS00211">
    <property type="entry name" value="ABC_TRANSPORTER_1"/>
    <property type="match status" value="1"/>
</dbReference>
<evidence type="ECO:0000256" key="3">
    <source>
        <dbReference type="ARBA" id="ARBA00022475"/>
    </source>
</evidence>
<evidence type="ECO:0000256" key="6">
    <source>
        <dbReference type="ARBA" id="ARBA00022741"/>
    </source>
</evidence>
<dbReference type="SMART" id="SM00382">
    <property type="entry name" value="AAA"/>
    <property type="match status" value="1"/>
</dbReference>
<dbReference type="InterPro" id="IPR027417">
    <property type="entry name" value="P-loop_NTPase"/>
</dbReference>
<dbReference type="SUPFAM" id="SSF52540">
    <property type="entry name" value="P-loop containing nucleoside triphosphate hydrolases"/>
    <property type="match status" value="1"/>
</dbReference>
<evidence type="ECO:0000256" key="8">
    <source>
        <dbReference type="ARBA" id="ARBA00022989"/>
    </source>
</evidence>
<keyword evidence="16" id="KW-1185">Reference proteome</keyword>
<feature type="transmembrane region" description="Helical" evidence="12">
    <location>
        <begin position="21"/>
        <end position="45"/>
    </location>
</feature>
<gene>
    <name evidence="15" type="ORF">FB566_0567</name>
</gene>
<dbReference type="FunCoup" id="A0A543ARC3">
    <property type="interactions" value="47"/>
</dbReference>
<evidence type="ECO:0000313" key="15">
    <source>
        <dbReference type="EMBL" id="TQL75075.1"/>
    </source>
</evidence>
<keyword evidence="5 12" id="KW-0812">Transmembrane</keyword>
<dbReference type="InParanoid" id="A0A543ARC3"/>
<sequence>MIRRLLSLADNRAATNRYLGLIGLSALVRAATVVALVPLLARLFGDDPTDGVAWLGGLAVLVALGWLIDHRLYRAGFDIGFSILRSVETRVLDRLERIPLSWLNQRRRADGQRALTSAGQEICQGIGYLVTPTVNAMVTPLLIGVGLLGVAWQLGAAAIVFVPLLLAAMAASGRLLRRSDESYARASDDVGARIVELAQHQAALRAAGRSDAHGSALGTALARQRRAALRLLGFSIPGNILFGLVSQLALVALAGLSVWLHLAGDLSAAELVALLIVTVRFLEPFTTLGDLAPAVSALRNTVERVDSILTAPELAVVSSTDTAEAPTVEFDAVAFGYPGASDPTVSDISFQVAAGTTTAIVGPSGSGKTTLLGLAARLHDVDSGTIRLCGRDVRGYELTELADLYSIVHQDVYLFDGTLRDNILMGRRDATDAELAAAAEDAGLGETLRRLPNGWQTRVGESGATLSGGERQRVAIARALLKGAPLLLLDEATSALDLSNERGIVAALAANAADRATVIVAHRLDTIIGADHIVFLDNGRIVESGPPQRLLAADGRFARHWRQRREAGRWQLVSTGSPQDRTPGQEALDHST</sequence>
<feature type="region of interest" description="Disordered" evidence="11">
    <location>
        <begin position="569"/>
        <end position="592"/>
    </location>
</feature>
<evidence type="ECO:0000259" key="13">
    <source>
        <dbReference type="PROSITE" id="PS50893"/>
    </source>
</evidence>
<dbReference type="PANTHER" id="PTHR24221:SF654">
    <property type="entry name" value="ATP-BINDING CASSETTE SUB-FAMILY B MEMBER 6"/>
    <property type="match status" value="1"/>
</dbReference>
<feature type="transmembrane region" description="Helical" evidence="12">
    <location>
        <begin position="154"/>
        <end position="176"/>
    </location>
</feature>
<proteinExistence type="inferred from homology"/>
<reference evidence="15 16" key="1">
    <citation type="submission" date="2019-06" db="EMBL/GenBank/DDBJ databases">
        <title>Sequencing the genomes of 1000 actinobacteria strains.</title>
        <authorList>
            <person name="Klenk H.-P."/>
        </authorList>
    </citation>
    <scope>NUCLEOTIDE SEQUENCE [LARGE SCALE GENOMIC DNA]</scope>
    <source>
        <strain evidence="15 16">DSM 45928</strain>
    </source>
</reference>
<feature type="domain" description="ABC transporter" evidence="13">
    <location>
        <begin position="328"/>
        <end position="563"/>
    </location>
</feature>
<dbReference type="InterPro" id="IPR036640">
    <property type="entry name" value="ABC1_TM_sf"/>
</dbReference>
<dbReference type="Pfam" id="PF00664">
    <property type="entry name" value="ABC_membrane"/>
    <property type="match status" value="1"/>
</dbReference>
<dbReference type="GO" id="GO:0005886">
    <property type="term" value="C:plasma membrane"/>
    <property type="evidence" value="ECO:0007669"/>
    <property type="project" value="UniProtKB-SubCell"/>
</dbReference>
<protein>
    <submittedName>
        <fullName evidence="15">ATP-binding cassette subfamily B protein IrtB</fullName>
    </submittedName>
</protein>
<dbReference type="AlphaFoldDB" id="A0A543ARC3"/>
<dbReference type="Proteomes" id="UP000317043">
    <property type="component" value="Unassembled WGS sequence"/>
</dbReference>
<evidence type="ECO:0000256" key="9">
    <source>
        <dbReference type="ARBA" id="ARBA00023136"/>
    </source>
</evidence>
<keyword evidence="8 12" id="KW-1133">Transmembrane helix</keyword>
<dbReference type="SUPFAM" id="SSF90123">
    <property type="entry name" value="ABC transporter transmembrane region"/>
    <property type="match status" value="1"/>
</dbReference>
<keyword evidence="9 12" id="KW-0472">Membrane</keyword>
<dbReference type="EMBL" id="VFOW01000001">
    <property type="protein sequence ID" value="TQL75075.1"/>
    <property type="molecule type" value="Genomic_DNA"/>
</dbReference>
<dbReference type="FunFam" id="3.40.50.300:FF:000221">
    <property type="entry name" value="Multidrug ABC transporter ATP-binding protein"/>
    <property type="match status" value="1"/>
</dbReference>
<evidence type="ECO:0000256" key="5">
    <source>
        <dbReference type="ARBA" id="ARBA00022692"/>
    </source>
</evidence>
<feature type="compositionally biased region" description="Polar residues" evidence="11">
    <location>
        <begin position="572"/>
        <end position="582"/>
    </location>
</feature>
<keyword evidence="6" id="KW-0547">Nucleotide-binding</keyword>